<keyword evidence="4 9" id="KW-0547">Nucleotide-binding</keyword>
<dbReference type="EC" id="2.7.11.22" evidence="1"/>
<keyword evidence="3" id="KW-0808">Transferase</keyword>
<dbReference type="GO" id="GO:0000307">
    <property type="term" value="C:cyclin-dependent protein kinase holoenzyme complex"/>
    <property type="evidence" value="ECO:0007669"/>
    <property type="project" value="TreeGrafter"/>
</dbReference>
<evidence type="ECO:0000256" key="2">
    <source>
        <dbReference type="ARBA" id="ARBA00022527"/>
    </source>
</evidence>
<evidence type="ECO:0000256" key="3">
    <source>
        <dbReference type="ARBA" id="ARBA00022679"/>
    </source>
</evidence>
<dbReference type="Gene3D" id="3.30.200.20">
    <property type="entry name" value="Phosphorylase Kinase, domain 1"/>
    <property type="match status" value="1"/>
</dbReference>
<feature type="region of interest" description="Disordered" evidence="10">
    <location>
        <begin position="183"/>
        <end position="207"/>
    </location>
</feature>
<dbReference type="InterPro" id="IPR011009">
    <property type="entry name" value="Kinase-like_dom_sf"/>
</dbReference>
<dbReference type="PANTHER" id="PTHR24056">
    <property type="entry name" value="CELL DIVISION PROTEIN KINASE"/>
    <property type="match status" value="1"/>
</dbReference>
<dbReference type="PANTHER" id="PTHR24056:SF254">
    <property type="entry name" value="CYCLIN-DEPENDENT KINASE 2"/>
    <property type="match status" value="1"/>
</dbReference>
<evidence type="ECO:0000313" key="12">
    <source>
        <dbReference type="Proteomes" id="UP000035642"/>
    </source>
</evidence>
<sequence>MSCDLGKFDNLKKIGEGTYGVVFKGVHRKSGKLVALKKISLERDNEGVPSTCIREICLLKDLNHRNIVRLYDVIHSGMQLYLVFEFIDRDLKSLLDSLPGKRLPLKHVKMWPGVEKLQDYKRTFPRWSFNAQALTVATDPMTEDGVDLLKEMIRYPPESRITAKTALGHRYLRDVVLHPPEVTPLLPTPGSSDSRKEYASGSHDLEL</sequence>
<dbReference type="Proteomes" id="UP000035642">
    <property type="component" value="Unassembled WGS sequence"/>
</dbReference>
<dbReference type="WBParaSite" id="ACAC_0000926901-mRNA-1">
    <property type="protein sequence ID" value="ACAC_0000926901-mRNA-1"/>
    <property type="gene ID" value="ACAC_0000926901"/>
</dbReference>
<dbReference type="GO" id="GO:0004693">
    <property type="term" value="F:cyclin-dependent protein serine/threonine kinase activity"/>
    <property type="evidence" value="ECO:0007669"/>
    <property type="project" value="UniProtKB-EC"/>
</dbReference>
<keyword evidence="2" id="KW-0723">Serine/threonine-protein kinase</keyword>
<comment type="catalytic activity">
    <reaction evidence="8">
        <text>L-seryl-[protein] + ATP = O-phospho-L-seryl-[protein] + ADP + H(+)</text>
        <dbReference type="Rhea" id="RHEA:17989"/>
        <dbReference type="Rhea" id="RHEA-COMP:9863"/>
        <dbReference type="Rhea" id="RHEA-COMP:11604"/>
        <dbReference type="ChEBI" id="CHEBI:15378"/>
        <dbReference type="ChEBI" id="CHEBI:29999"/>
        <dbReference type="ChEBI" id="CHEBI:30616"/>
        <dbReference type="ChEBI" id="CHEBI:83421"/>
        <dbReference type="ChEBI" id="CHEBI:456216"/>
        <dbReference type="EC" id="2.7.11.22"/>
    </reaction>
</comment>
<keyword evidence="6 9" id="KW-0067">ATP-binding</keyword>
<dbReference type="PROSITE" id="PS50011">
    <property type="entry name" value="PROTEIN_KINASE_DOM"/>
    <property type="match status" value="1"/>
</dbReference>
<dbReference type="InterPro" id="IPR050108">
    <property type="entry name" value="CDK"/>
</dbReference>
<evidence type="ECO:0000256" key="7">
    <source>
        <dbReference type="ARBA" id="ARBA00047811"/>
    </source>
</evidence>
<evidence type="ECO:0000256" key="1">
    <source>
        <dbReference type="ARBA" id="ARBA00012425"/>
    </source>
</evidence>
<dbReference type="Pfam" id="PF00069">
    <property type="entry name" value="Pkinase"/>
    <property type="match status" value="1"/>
</dbReference>
<dbReference type="AlphaFoldDB" id="A0A0K0DEI2"/>
<evidence type="ECO:0000256" key="10">
    <source>
        <dbReference type="SAM" id="MobiDB-lite"/>
    </source>
</evidence>
<evidence type="ECO:0000313" key="13">
    <source>
        <dbReference type="WBParaSite" id="ACAC_0000926901-mRNA-1"/>
    </source>
</evidence>
<proteinExistence type="predicted"/>
<dbReference type="GO" id="GO:0007165">
    <property type="term" value="P:signal transduction"/>
    <property type="evidence" value="ECO:0007669"/>
    <property type="project" value="TreeGrafter"/>
</dbReference>
<dbReference type="STRING" id="6313.A0A0K0DEI2"/>
<dbReference type="Gene3D" id="1.10.510.10">
    <property type="entry name" value="Transferase(Phosphotransferase) domain 1"/>
    <property type="match status" value="1"/>
</dbReference>
<dbReference type="GO" id="GO:0010389">
    <property type="term" value="P:regulation of G2/M transition of mitotic cell cycle"/>
    <property type="evidence" value="ECO:0007669"/>
    <property type="project" value="TreeGrafter"/>
</dbReference>
<dbReference type="GO" id="GO:0005737">
    <property type="term" value="C:cytoplasm"/>
    <property type="evidence" value="ECO:0007669"/>
    <property type="project" value="TreeGrafter"/>
</dbReference>
<dbReference type="GO" id="GO:0010468">
    <property type="term" value="P:regulation of gene expression"/>
    <property type="evidence" value="ECO:0007669"/>
    <property type="project" value="TreeGrafter"/>
</dbReference>
<organism evidence="12 13">
    <name type="scientific">Angiostrongylus cantonensis</name>
    <name type="common">Rat lungworm</name>
    <dbReference type="NCBI Taxonomy" id="6313"/>
    <lineage>
        <taxon>Eukaryota</taxon>
        <taxon>Metazoa</taxon>
        <taxon>Ecdysozoa</taxon>
        <taxon>Nematoda</taxon>
        <taxon>Chromadorea</taxon>
        <taxon>Rhabditida</taxon>
        <taxon>Rhabditina</taxon>
        <taxon>Rhabditomorpha</taxon>
        <taxon>Strongyloidea</taxon>
        <taxon>Metastrongylidae</taxon>
        <taxon>Angiostrongylus</taxon>
    </lineage>
</organism>
<name>A0A0K0DEI2_ANGCA</name>
<dbReference type="GO" id="GO:0005524">
    <property type="term" value="F:ATP binding"/>
    <property type="evidence" value="ECO:0007669"/>
    <property type="project" value="UniProtKB-UniRule"/>
</dbReference>
<evidence type="ECO:0000256" key="6">
    <source>
        <dbReference type="ARBA" id="ARBA00022840"/>
    </source>
</evidence>
<dbReference type="GO" id="GO:0005634">
    <property type="term" value="C:nucleus"/>
    <property type="evidence" value="ECO:0007669"/>
    <property type="project" value="TreeGrafter"/>
</dbReference>
<keyword evidence="5" id="KW-0418">Kinase</keyword>
<evidence type="ECO:0000256" key="5">
    <source>
        <dbReference type="ARBA" id="ARBA00022777"/>
    </source>
</evidence>
<feature type="compositionally biased region" description="Basic and acidic residues" evidence="10">
    <location>
        <begin position="193"/>
        <end position="207"/>
    </location>
</feature>
<feature type="binding site" evidence="9">
    <location>
        <position position="37"/>
    </location>
    <ligand>
        <name>ATP</name>
        <dbReference type="ChEBI" id="CHEBI:30616"/>
    </ligand>
</feature>
<dbReference type="PROSITE" id="PS00107">
    <property type="entry name" value="PROTEIN_KINASE_ATP"/>
    <property type="match status" value="1"/>
</dbReference>
<reference evidence="13" key="2">
    <citation type="submission" date="2017-02" db="UniProtKB">
        <authorList>
            <consortium name="WormBaseParasite"/>
        </authorList>
    </citation>
    <scope>IDENTIFICATION</scope>
</reference>
<accession>A0A0K0DEI2</accession>
<evidence type="ECO:0000259" key="11">
    <source>
        <dbReference type="PROSITE" id="PS50011"/>
    </source>
</evidence>
<evidence type="ECO:0000256" key="8">
    <source>
        <dbReference type="ARBA" id="ARBA00048367"/>
    </source>
</evidence>
<dbReference type="GO" id="GO:0030332">
    <property type="term" value="F:cyclin binding"/>
    <property type="evidence" value="ECO:0007669"/>
    <property type="project" value="TreeGrafter"/>
</dbReference>
<dbReference type="InterPro" id="IPR017441">
    <property type="entry name" value="Protein_kinase_ATP_BS"/>
</dbReference>
<comment type="catalytic activity">
    <reaction evidence="7">
        <text>L-threonyl-[protein] + ATP = O-phospho-L-threonyl-[protein] + ADP + H(+)</text>
        <dbReference type="Rhea" id="RHEA:46608"/>
        <dbReference type="Rhea" id="RHEA-COMP:11060"/>
        <dbReference type="Rhea" id="RHEA-COMP:11605"/>
        <dbReference type="ChEBI" id="CHEBI:15378"/>
        <dbReference type="ChEBI" id="CHEBI:30013"/>
        <dbReference type="ChEBI" id="CHEBI:30616"/>
        <dbReference type="ChEBI" id="CHEBI:61977"/>
        <dbReference type="ChEBI" id="CHEBI:456216"/>
        <dbReference type="EC" id="2.7.11.22"/>
    </reaction>
</comment>
<dbReference type="GO" id="GO:0000082">
    <property type="term" value="P:G1/S transition of mitotic cell cycle"/>
    <property type="evidence" value="ECO:0007669"/>
    <property type="project" value="TreeGrafter"/>
</dbReference>
<evidence type="ECO:0000256" key="9">
    <source>
        <dbReference type="PROSITE-ProRule" id="PRU10141"/>
    </source>
</evidence>
<dbReference type="FunFam" id="3.30.200.20:FF:000927">
    <property type="entry name" value="Cyclin-dependent kinase 2"/>
    <property type="match status" value="1"/>
</dbReference>
<protein>
    <recommendedName>
        <fullName evidence="1">cyclin-dependent kinase</fullName>
        <ecNumber evidence="1">2.7.11.22</ecNumber>
    </recommendedName>
</protein>
<reference evidence="12" key="1">
    <citation type="submission" date="2012-09" db="EMBL/GenBank/DDBJ databases">
        <authorList>
            <person name="Martin A.A."/>
        </authorList>
    </citation>
    <scope>NUCLEOTIDE SEQUENCE</scope>
</reference>
<keyword evidence="12" id="KW-1185">Reference proteome</keyword>
<dbReference type="SUPFAM" id="SSF56112">
    <property type="entry name" value="Protein kinase-like (PK-like)"/>
    <property type="match status" value="1"/>
</dbReference>
<dbReference type="InterPro" id="IPR000719">
    <property type="entry name" value="Prot_kinase_dom"/>
</dbReference>
<feature type="domain" description="Protein kinase" evidence="11">
    <location>
        <begin position="8"/>
        <end position="207"/>
    </location>
</feature>
<evidence type="ECO:0000256" key="4">
    <source>
        <dbReference type="ARBA" id="ARBA00022741"/>
    </source>
</evidence>